<dbReference type="AlphaFoldDB" id="A0AAW0WZW6"/>
<protein>
    <recommendedName>
        <fullName evidence="5">HMG box domain-containing protein</fullName>
    </recommendedName>
</protein>
<dbReference type="Pfam" id="PF00505">
    <property type="entry name" value="HMG_box"/>
    <property type="match status" value="2"/>
</dbReference>
<evidence type="ECO:0000256" key="1">
    <source>
        <dbReference type="ARBA" id="ARBA00023125"/>
    </source>
</evidence>
<dbReference type="GO" id="GO:0005634">
    <property type="term" value="C:nucleus"/>
    <property type="evidence" value="ECO:0007669"/>
    <property type="project" value="UniProtKB-UniRule"/>
</dbReference>
<sequence>MALVRVCCVSAVRLYAPTQVPRFVSSYKKTIAEKLGLPEPPKKPISNYFHFLEHHREDVLKEFPDLRQKEVITKLSHLWQNLSPAEKEEWTQKSEREKAAYDIQYINYVKMMNPKDLNKMKKLEKKLKNKKQQKYIRRRKNIEGEKLGKPKLPNSPFMMFLELLKIPELSRKEFSLEAGRRWQSLPEDEKKVFLEKARKERDQYERELTEWEAKMAKEGRYDLLRSKQKIMYKLFLPRHQDQQT</sequence>
<organism evidence="6 7">
    <name type="scientific">Cherax quadricarinatus</name>
    <name type="common">Australian red claw crayfish</name>
    <dbReference type="NCBI Taxonomy" id="27406"/>
    <lineage>
        <taxon>Eukaryota</taxon>
        <taxon>Metazoa</taxon>
        <taxon>Ecdysozoa</taxon>
        <taxon>Arthropoda</taxon>
        <taxon>Crustacea</taxon>
        <taxon>Multicrustacea</taxon>
        <taxon>Malacostraca</taxon>
        <taxon>Eumalacostraca</taxon>
        <taxon>Eucarida</taxon>
        <taxon>Decapoda</taxon>
        <taxon>Pleocyemata</taxon>
        <taxon>Astacidea</taxon>
        <taxon>Parastacoidea</taxon>
        <taxon>Parastacidae</taxon>
        <taxon>Cherax</taxon>
    </lineage>
</organism>
<dbReference type="PROSITE" id="PS50118">
    <property type="entry name" value="HMG_BOX_2"/>
    <property type="match status" value="2"/>
</dbReference>
<dbReference type="CDD" id="cd00084">
    <property type="entry name" value="HMG-box_SF"/>
    <property type="match status" value="1"/>
</dbReference>
<evidence type="ECO:0000313" key="7">
    <source>
        <dbReference type="Proteomes" id="UP001445076"/>
    </source>
</evidence>
<feature type="domain" description="HMG box" evidence="5">
    <location>
        <begin position="41"/>
        <end position="109"/>
    </location>
</feature>
<keyword evidence="7" id="KW-1185">Reference proteome</keyword>
<dbReference type="Proteomes" id="UP001445076">
    <property type="component" value="Unassembled WGS sequence"/>
</dbReference>
<dbReference type="EMBL" id="JARKIK010000055">
    <property type="protein sequence ID" value="KAK8732961.1"/>
    <property type="molecule type" value="Genomic_DNA"/>
</dbReference>
<dbReference type="GO" id="GO:0010468">
    <property type="term" value="P:regulation of gene expression"/>
    <property type="evidence" value="ECO:0007669"/>
    <property type="project" value="TreeGrafter"/>
</dbReference>
<feature type="domain" description="HMG box" evidence="5">
    <location>
        <begin position="150"/>
        <end position="212"/>
    </location>
</feature>
<dbReference type="SMART" id="SM00398">
    <property type="entry name" value="HMG"/>
    <property type="match status" value="2"/>
</dbReference>
<proteinExistence type="predicted"/>
<keyword evidence="1 3" id="KW-0238">DNA-binding</keyword>
<evidence type="ECO:0000313" key="6">
    <source>
        <dbReference type="EMBL" id="KAK8732961.1"/>
    </source>
</evidence>
<name>A0AAW0WZW6_CHEQU</name>
<reference evidence="6 7" key="1">
    <citation type="journal article" date="2024" name="BMC Genomics">
        <title>Genome assembly of redclaw crayfish (Cherax quadricarinatus) provides insights into its immune adaptation and hypoxia tolerance.</title>
        <authorList>
            <person name="Liu Z."/>
            <person name="Zheng J."/>
            <person name="Li H."/>
            <person name="Fang K."/>
            <person name="Wang S."/>
            <person name="He J."/>
            <person name="Zhou D."/>
            <person name="Weng S."/>
            <person name="Chi M."/>
            <person name="Gu Z."/>
            <person name="He J."/>
            <person name="Li F."/>
            <person name="Wang M."/>
        </authorList>
    </citation>
    <scope>NUCLEOTIDE SEQUENCE [LARGE SCALE GENOMIC DNA]</scope>
    <source>
        <strain evidence="6">ZL_2023a</strain>
    </source>
</reference>
<feature type="DNA-binding region" description="HMG box" evidence="3">
    <location>
        <begin position="150"/>
        <end position="212"/>
    </location>
</feature>
<dbReference type="InterPro" id="IPR036910">
    <property type="entry name" value="HMG_box_dom_sf"/>
</dbReference>
<dbReference type="InterPro" id="IPR051965">
    <property type="entry name" value="ChromReg_NeuronalGeneExpr"/>
</dbReference>
<feature type="coiled-coil region" evidence="4">
    <location>
        <begin position="187"/>
        <end position="214"/>
    </location>
</feature>
<dbReference type="GO" id="GO:0003677">
    <property type="term" value="F:DNA binding"/>
    <property type="evidence" value="ECO:0007669"/>
    <property type="project" value="UniProtKB-UniRule"/>
</dbReference>
<evidence type="ECO:0000256" key="3">
    <source>
        <dbReference type="PROSITE-ProRule" id="PRU00267"/>
    </source>
</evidence>
<dbReference type="PANTHER" id="PTHR46040">
    <property type="entry name" value="HIGH MOBILITY GROUP PROTEIN 2"/>
    <property type="match status" value="1"/>
</dbReference>
<dbReference type="InterPro" id="IPR009071">
    <property type="entry name" value="HMG_box_dom"/>
</dbReference>
<dbReference type="PANTHER" id="PTHR46040:SF3">
    <property type="entry name" value="HIGH MOBILITY GROUP PROTEIN 2"/>
    <property type="match status" value="1"/>
</dbReference>
<keyword evidence="2 3" id="KW-0539">Nucleus</keyword>
<evidence type="ECO:0000259" key="5">
    <source>
        <dbReference type="PROSITE" id="PS50118"/>
    </source>
</evidence>
<feature type="DNA-binding region" description="HMG box" evidence="3">
    <location>
        <begin position="41"/>
        <end position="109"/>
    </location>
</feature>
<dbReference type="Gene3D" id="1.10.30.10">
    <property type="entry name" value="High mobility group box domain"/>
    <property type="match status" value="2"/>
</dbReference>
<dbReference type="SUPFAM" id="SSF47095">
    <property type="entry name" value="HMG-box"/>
    <property type="match status" value="2"/>
</dbReference>
<comment type="caution">
    <text evidence="6">The sequence shown here is derived from an EMBL/GenBank/DDBJ whole genome shotgun (WGS) entry which is preliminary data.</text>
</comment>
<accession>A0AAW0WZW6</accession>
<evidence type="ECO:0000256" key="4">
    <source>
        <dbReference type="SAM" id="Coils"/>
    </source>
</evidence>
<evidence type="ECO:0000256" key="2">
    <source>
        <dbReference type="ARBA" id="ARBA00023242"/>
    </source>
</evidence>
<keyword evidence="4" id="KW-0175">Coiled coil</keyword>
<gene>
    <name evidence="6" type="ORF">OTU49_006682</name>
</gene>